<dbReference type="EMBL" id="CP020472">
    <property type="protein sequence ID" value="ARD24137.1"/>
    <property type="molecule type" value="Genomic_DNA"/>
</dbReference>
<evidence type="ECO:0000313" key="3">
    <source>
        <dbReference type="Proteomes" id="UP000191820"/>
    </source>
</evidence>
<gene>
    <name evidence="2" type="ORF">SJ2017_3908</name>
</gene>
<keyword evidence="1" id="KW-0732">Signal</keyword>
<evidence type="ECO:0000256" key="1">
    <source>
        <dbReference type="SAM" id="SignalP"/>
    </source>
</evidence>
<feature type="signal peptide" evidence="1">
    <location>
        <begin position="1"/>
        <end position="18"/>
    </location>
</feature>
<proteinExistence type="predicted"/>
<reference evidence="2 3" key="1">
    <citation type="submission" date="2017-03" db="EMBL/GenBank/DDBJ databases">
        <title>Genome sequencing of Shewanella japonica KCTC 22435.</title>
        <authorList>
            <person name="Kim K.M."/>
        </authorList>
    </citation>
    <scope>NUCLEOTIDE SEQUENCE [LARGE SCALE GENOMIC DNA]</scope>
    <source>
        <strain evidence="2 3">KCTC 22435</strain>
    </source>
</reference>
<dbReference type="RefSeq" id="WP_080917107.1">
    <property type="nucleotide sequence ID" value="NZ_CP020472.1"/>
</dbReference>
<name>A0ABN4YKF3_9GAMM</name>
<dbReference type="Proteomes" id="UP000191820">
    <property type="component" value="Chromosome"/>
</dbReference>
<protein>
    <recommendedName>
        <fullName evidence="4">DUF4136 domain-containing protein</fullName>
    </recommendedName>
</protein>
<feature type="chain" id="PRO_5045830909" description="DUF4136 domain-containing protein" evidence="1">
    <location>
        <begin position="19"/>
        <end position="165"/>
    </location>
</feature>
<evidence type="ECO:0008006" key="4">
    <source>
        <dbReference type="Google" id="ProtNLM"/>
    </source>
</evidence>
<sequence>MSRLLFLLLCGMPLYVNACGVHQDAGFSFVSEPGSLPIFERIIHERQHGTFSNLDKPEHFKLYSFTKALSKSDQQMSFSLFEAVKGHYSEILFSEMIVVQERASMPSSSDLLLISELDVLDALASKQLSWPDAKSQGLVRINGLPQDIAMLDKWFSDLFPSDRVN</sequence>
<evidence type="ECO:0000313" key="2">
    <source>
        <dbReference type="EMBL" id="ARD24137.1"/>
    </source>
</evidence>
<accession>A0ABN4YKF3</accession>
<organism evidence="2 3">
    <name type="scientific">Shewanella japonica</name>
    <dbReference type="NCBI Taxonomy" id="93973"/>
    <lineage>
        <taxon>Bacteria</taxon>
        <taxon>Pseudomonadati</taxon>
        <taxon>Pseudomonadota</taxon>
        <taxon>Gammaproteobacteria</taxon>
        <taxon>Alteromonadales</taxon>
        <taxon>Shewanellaceae</taxon>
        <taxon>Shewanella</taxon>
    </lineage>
</organism>
<keyword evidence="3" id="KW-1185">Reference proteome</keyword>